<dbReference type="Proteomes" id="UP000707356">
    <property type="component" value="Unassembled WGS sequence"/>
</dbReference>
<dbReference type="InterPro" id="IPR045063">
    <property type="entry name" value="Dynamin_N"/>
</dbReference>
<keyword evidence="7" id="KW-0812">Transmembrane</keyword>
<evidence type="ECO:0000313" key="10">
    <source>
        <dbReference type="EMBL" id="MBW4468152.1"/>
    </source>
</evidence>
<dbReference type="InterPro" id="IPR007791">
    <property type="entry name" value="DjlA_N"/>
</dbReference>
<evidence type="ECO:0000256" key="5">
    <source>
        <dbReference type="ARBA" id="ARBA00023136"/>
    </source>
</evidence>
<dbReference type="SUPFAM" id="SSF52540">
    <property type="entry name" value="P-loop containing nucleoside triphosphate hydrolases"/>
    <property type="match status" value="1"/>
</dbReference>
<dbReference type="GO" id="GO:0008053">
    <property type="term" value="P:mitochondrial fusion"/>
    <property type="evidence" value="ECO:0007669"/>
    <property type="project" value="TreeGrafter"/>
</dbReference>
<dbReference type="CDD" id="cd07177">
    <property type="entry name" value="terB_like"/>
    <property type="match status" value="1"/>
</dbReference>
<keyword evidence="2" id="KW-0547">Nucleotide-binding</keyword>
<dbReference type="InterPro" id="IPR029024">
    <property type="entry name" value="TerB-like"/>
</dbReference>
<feature type="transmembrane region" description="Helical" evidence="7">
    <location>
        <begin position="700"/>
        <end position="719"/>
    </location>
</feature>
<dbReference type="CDD" id="cd09912">
    <property type="entry name" value="DLP_2"/>
    <property type="match status" value="1"/>
</dbReference>
<protein>
    <submittedName>
        <fullName evidence="10">Dynamin family protein</fullName>
    </submittedName>
</protein>
<dbReference type="Pfam" id="PF05099">
    <property type="entry name" value="TerB"/>
    <property type="match status" value="1"/>
</dbReference>
<dbReference type="PANTHER" id="PTHR10465:SF0">
    <property type="entry name" value="SARCALUMENIN"/>
    <property type="match status" value="1"/>
</dbReference>
<keyword evidence="5 7" id="KW-0472">Membrane</keyword>
<keyword evidence="4" id="KW-0342">GTP-binding</keyword>
<evidence type="ECO:0000256" key="4">
    <source>
        <dbReference type="ARBA" id="ARBA00023134"/>
    </source>
</evidence>
<gene>
    <name evidence="10" type="ORF">KME07_22220</name>
</gene>
<feature type="domain" description="Co-chaperone DjlA N-terminal" evidence="9">
    <location>
        <begin position="37"/>
        <end position="144"/>
    </location>
</feature>
<evidence type="ECO:0000256" key="6">
    <source>
        <dbReference type="SAM" id="Coils"/>
    </source>
</evidence>
<feature type="domain" description="Dynamin N-terminal" evidence="8">
    <location>
        <begin position="266"/>
        <end position="417"/>
    </location>
</feature>
<dbReference type="Gene3D" id="1.10.3680.10">
    <property type="entry name" value="TerB-like"/>
    <property type="match status" value="1"/>
</dbReference>
<evidence type="ECO:0000259" key="9">
    <source>
        <dbReference type="Pfam" id="PF05099"/>
    </source>
</evidence>
<dbReference type="InterPro" id="IPR027417">
    <property type="entry name" value="P-loop_NTPase"/>
</dbReference>
<dbReference type="GO" id="GO:0003924">
    <property type="term" value="F:GTPase activity"/>
    <property type="evidence" value="ECO:0007669"/>
    <property type="project" value="InterPro"/>
</dbReference>
<keyword evidence="7" id="KW-1133">Transmembrane helix</keyword>
<dbReference type="GO" id="GO:0005525">
    <property type="term" value="F:GTP binding"/>
    <property type="evidence" value="ECO:0007669"/>
    <property type="project" value="UniProtKB-KW"/>
</dbReference>
<keyword evidence="6" id="KW-0175">Coiled coil</keyword>
<comment type="caution">
    <text evidence="10">The sequence shown here is derived from an EMBL/GenBank/DDBJ whole genome shotgun (WGS) entry which is preliminary data.</text>
</comment>
<evidence type="ECO:0000256" key="1">
    <source>
        <dbReference type="ARBA" id="ARBA00004370"/>
    </source>
</evidence>
<proteinExistence type="predicted"/>
<dbReference type="AlphaFoldDB" id="A0A951U855"/>
<dbReference type="SUPFAM" id="SSF158682">
    <property type="entry name" value="TerB-like"/>
    <property type="match status" value="1"/>
</dbReference>
<dbReference type="Pfam" id="PF00350">
    <property type="entry name" value="Dynamin_N"/>
    <property type="match status" value="1"/>
</dbReference>
<dbReference type="InterPro" id="IPR027094">
    <property type="entry name" value="Mitofusin_fam"/>
</dbReference>
<evidence type="ECO:0000259" key="8">
    <source>
        <dbReference type="Pfam" id="PF00350"/>
    </source>
</evidence>
<evidence type="ECO:0000256" key="2">
    <source>
        <dbReference type="ARBA" id="ARBA00022741"/>
    </source>
</evidence>
<dbReference type="PANTHER" id="PTHR10465">
    <property type="entry name" value="TRANSMEMBRANE GTPASE FZO1"/>
    <property type="match status" value="1"/>
</dbReference>
<keyword evidence="3" id="KW-0378">Hydrolase</keyword>
<feature type="coiled-coil region" evidence="6">
    <location>
        <begin position="808"/>
        <end position="842"/>
    </location>
</feature>
<dbReference type="Gene3D" id="3.40.50.300">
    <property type="entry name" value="P-loop containing nucleotide triphosphate hydrolases"/>
    <property type="match status" value="1"/>
</dbReference>
<dbReference type="GO" id="GO:0016020">
    <property type="term" value="C:membrane"/>
    <property type="evidence" value="ECO:0007669"/>
    <property type="project" value="UniProtKB-SubCell"/>
</dbReference>
<evidence type="ECO:0000313" key="11">
    <source>
        <dbReference type="Proteomes" id="UP000707356"/>
    </source>
</evidence>
<organism evidence="10 11">
    <name type="scientific">Pegethrix bostrychoides GSE-TBD4-15B</name>
    <dbReference type="NCBI Taxonomy" id="2839662"/>
    <lineage>
        <taxon>Bacteria</taxon>
        <taxon>Bacillati</taxon>
        <taxon>Cyanobacteriota</taxon>
        <taxon>Cyanophyceae</taxon>
        <taxon>Oculatellales</taxon>
        <taxon>Oculatellaceae</taxon>
        <taxon>Pegethrix</taxon>
    </lineage>
</organism>
<reference evidence="10" key="2">
    <citation type="journal article" date="2022" name="Microbiol. Resour. Announc.">
        <title>Metagenome Sequencing to Explore Phylogenomics of Terrestrial Cyanobacteria.</title>
        <authorList>
            <person name="Ward R.D."/>
            <person name="Stajich J.E."/>
            <person name="Johansen J.R."/>
            <person name="Huntemann M."/>
            <person name="Clum A."/>
            <person name="Foster B."/>
            <person name="Foster B."/>
            <person name="Roux S."/>
            <person name="Palaniappan K."/>
            <person name="Varghese N."/>
            <person name="Mukherjee S."/>
            <person name="Reddy T.B.K."/>
            <person name="Daum C."/>
            <person name="Copeland A."/>
            <person name="Chen I.A."/>
            <person name="Ivanova N.N."/>
            <person name="Kyrpides N.C."/>
            <person name="Shapiro N."/>
            <person name="Eloe-Fadrosh E.A."/>
            <person name="Pietrasiak N."/>
        </authorList>
    </citation>
    <scope>NUCLEOTIDE SEQUENCE</scope>
    <source>
        <strain evidence="10">GSE-TBD4-15B</strain>
    </source>
</reference>
<evidence type="ECO:0000256" key="3">
    <source>
        <dbReference type="ARBA" id="ARBA00022801"/>
    </source>
</evidence>
<evidence type="ECO:0000256" key="7">
    <source>
        <dbReference type="SAM" id="Phobius"/>
    </source>
</evidence>
<reference evidence="10" key="1">
    <citation type="submission" date="2021-05" db="EMBL/GenBank/DDBJ databases">
        <authorList>
            <person name="Pietrasiak N."/>
            <person name="Ward R."/>
            <person name="Stajich J.E."/>
            <person name="Kurbessoian T."/>
        </authorList>
    </citation>
    <scope>NUCLEOTIDE SEQUENCE</scope>
    <source>
        <strain evidence="10">GSE-TBD4-15B</strain>
    </source>
</reference>
<comment type="subcellular location">
    <subcellularLocation>
        <location evidence="1">Membrane</location>
    </subcellularLocation>
</comment>
<dbReference type="EMBL" id="JAHHHV010000085">
    <property type="protein sequence ID" value="MBW4468152.1"/>
    <property type="molecule type" value="Genomic_DNA"/>
</dbReference>
<accession>A0A951U855</accession>
<feature type="transmembrane region" description="Helical" evidence="7">
    <location>
        <begin position="725"/>
        <end position="748"/>
    </location>
</feature>
<sequence>MDTSLISANTVELLSHLTGQTLRKEDLTPPIVFLSPLITVLTGVMFADKTITDEEKQQWQQTIKKFLPSDKNVVAFAQALSRGVRQQKIYIKRDELLKLTQPLSVAERLLLLGLGYEMSAADGEVSAIEKQYLQLVAKHLEIDINHLRVLEAGFSRQAADLAALCEVRSLLDPARFHDLDTMFVNAANSLLETLPTQPEEVAIQQNHAPSYDQLREFQKRQNQLVNLFHQLYQIIQTCVENGLLGNHLIDGVSAASEKLQSQRFRVAVIGEFSQGKSTLLNALLGEEIQPTRVIPCSGAVTILKYGSKKRVICRYKDGREEEISTQSYKDKAAIPRDVAQGKRAESLADSEIDEIIFEHPDLALCQSGVEIVDSPGLNEHPDRTAITQKLLKDTDAAIFLTNATRLLPEKEKELIQDIKRNLTGDSTAPAENLFIVVNFFDLIDEEEDRHDVVQRLEGFVKDENLLDISSNRVHYISAKASLKASLKQIEDEYLQAFRQFTQAIENFLTLERGALKIAKSSKSIETIVTNSLNGLAQAESFLNDKLKLSETDKQRILDQIGEASGRDVKIRQLADSLKKQAFAETTKSWNAWIEKLPKPLKVRSYRWRSNHGPIWSQDQLIQDYVDQFVKDLSDEIDEWSRTQFADIILKRNLEVMDSSIYIELEAIQSQLSKIDSQINTDLSSQLNFTIGGIRDDFADVGGFLGGIGVGGALAAGLLLFNPIGIIGVILSAVVAAGAGSFASGLFNADGLKEKIKNKVIELGFQKINESMPKALEKLDEIISSTFESRVQSASRVISEAISLSESLLEQQEKSYAATLEQREQQKALIAQNRQQLEQVRQEVKTLVN</sequence>
<name>A0A951U855_9CYAN</name>